<keyword evidence="4 11" id="KW-0808">Transferase</keyword>
<evidence type="ECO:0000256" key="2">
    <source>
        <dbReference type="ARBA" id="ARBA00006739"/>
    </source>
</evidence>
<dbReference type="GO" id="GO:0006488">
    <property type="term" value="P:dolichol-linked oligosaccharide biosynthetic process"/>
    <property type="evidence" value="ECO:0007669"/>
    <property type="project" value="TreeGrafter"/>
</dbReference>
<dbReference type="PANTHER" id="PTHR43398:SF1">
    <property type="entry name" value="DOLICHOL-PHOSPHATE MANNOSYLTRANSFERASE SUBUNIT 1"/>
    <property type="match status" value="1"/>
</dbReference>
<comment type="subcellular location">
    <subcellularLocation>
        <location evidence="1">Membrane</location>
        <topology evidence="1">Multi-pass membrane protein</topology>
    </subcellularLocation>
</comment>
<feature type="domain" description="GtrA/DPMS transmembrane" evidence="10">
    <location>
        <begin position="241"/>
        <end position="377"/>
    </location>
</feature>
<evidence type="ECO:0000259" key="9">
    <source>
        <dbReference type="Pfam" id="PF00535"/>
    </source>
</evidence>
<dbReference type="GO" id="GO:0000271">
    <property type="term" value="P:polysaccharide biosynthetic process"/>
    <property type="evidence" value="ECO:0007669"/>
    <property type="project" value="InterPro"/>
</dbReference>
<keyword evidence="7 8" id="KW-0472">Membrane</keyword>
<dbReference type="InterPro" id="IPR001173">
    <property type="entry name" value="Glyco_trans_2-like"/>
</dbReference>
<organism evidence="11 12">
    <name type="scientific">Leptospira semungkisensis</name>
    <dbReference type="NCBI Taxonomy" id="2484985"/>
    <lineage>
        <taxon>Bacteria</taxon>
        <taxon>Pseudomonadati</taxon>
        <taxon>Spirochaetota</taxon>
        <taxon>Spirochaetia</taxon>
        <taxon>Leptospirales</taxon>
        <taxon>Leptospiraceae</taxon>
        <taxon>Leptospira</taxon>
    </lineage>
</organism>
<feature type="transmembrane region" description="Helical" evidence="8">
    <location>
        <begin position="271"/>
        <end position="295"/>
    </location>
</feature>
<dbReference type="GO" id="GO:0016020">
    <property type="term" value="C:membrane"/>
    <property type="evidence" value="ECO:0007669"/>
    <property type="project" value="UniProtKB-SubCell"/>
</dbReference>
<name>A0A4R9FQU2_9LEPT</name>
<reference evidence="11" key="1">
    <citation type="journal article" date="2019" name="PLoS Negl. Trop. Dis.">
        <title>Revisiting the worldwide diversity of Leptospira species in the environment.</title>
        <authorList>
            <person name="Vincent A.T."/>
            <person name="Schiettekatte O."/>
            <person name="Bourhy P."/>
            <person name="Veyrier F.J."/>
            <person name="Picardeau M."/>
        </authorList>
    </citation>
    <scope>NUCLEOTIDE SEQUENCE [LARGE SCALE GENOMIC DNA]</scope>
    <source>
        <strain evidence="11">SSS9</strain>
    </source>
</reference>
<evidence type="ECO:0000256" key="4">
    <source>
        <dbReference type="ARBA" id="ARBA00022679"/>
    </source>
</evidence>
<evidence type="ECO:0000256" key="1">
    <source>
        <dbReference type="ARBA" id="ARBA00004141"/>
    </source>
</evidence>
<evidence type="ECO:0000259" key="10">
    <source>
        <dbReference type="Pfam" id="PF04138"/>
    </source>
</evidence>
<keyword evidence="3" id="KW-0328">Glycosyltransferase</keyword>
<keyword evidence="6 8" id="KW-1133">Transmembrane helix</keyword>
<dbReference type="Pfam" id="PF00535">
    <property type="entry name" value="Glycos_transf_2"/>
    <property type="match status" value="1"/>
</dbReference>
<evidence type="ECO:0000313" key="11">
    <source>
        <dbReference type="EMBL" id="TGK00934.1"/>
    </source>
</evidence>
<dbReference type="PANTHER" id="PTHR43398">
    <property type="entry name" value="DOLICHOL-PHOSPHATE MANNOSYLTRANSFERASE SUBUNIT 1"/>
    <property type="match status" value="1"/>
</dbReference>
<feature type="transmembrane region" description="Helical" evidence="8">
    <location>
        <begin position="238"/>
        <end position="259"/>
    </location>
</feature>
<dbReference type="InterPro" id="IPR029044">
    <property type="entry name" value="Nucleotide-diphossugar_trans"/>
</dbReference>
<keyword evidence="5 8" id="KW-0812">Transmembrane</keyword>
<dbReference type="InterPro" id="IPR007267">
    <property type="entry name" value="GtrA_DPMS_TM"/>
</dbReference>
<dbReference type="GO" id="GO:0006506">
    <property type="term" value="P:GPI anchor biosynthetic process"/>
    <property type="evidence" value="ECO:0007669"/>
    <property type="project" value="TreeGrafter"/>
</dbReference>
<evidence type="ECO:0000256" key="5">
    <source>
        <dbReference type="ARBA" id="ARBA00022692"/>
    </source>
</evidence>
<dbReference type="RefSeq" id="WP_135588923.1">
    <property type="nucleotide sequence ID" value="NZ_RQEP01000018.1"/>
</dbReference>
<dbReference type="AlphaFoldDB" id="A0A4R9FQU2"/>
<proteinExistence type="inferred from homology"/>
<dbReference type="Gene3D" id="3.90.550.10">
    <property type="entry name" value="Spore Coat Polysaccharide Biosynthesis Protein SpsA, Chain A"/>
    <property type="match status" value="1"/>
</dbReference>
<dbReference type="Proteomes" id="UP000297453">
    <property type="component" value="Unassembled WGS sequence"/>
</dbReference>
<keyword evidence="12" id="KW-1185">Reference proteome</keyword>
<feature type="transmembrane region" description="Helical" evidence="8">
    <location>
        <begin position="350"/>
        <end position="371"/>
    </location>
</feature>
<accession>A0A4R9FQU2</accession>
<gene>
    <name evidence="11" type="ORF">EHO59_13525</name>
</gene>
<dbReference type="OrthoDB" id="9810303at2"/>
<feature type="domain" description="Glycosyltransferase 2-like" evidence="9">
    <location>
        <begin position="6"/>
        <end position="168"/>
    </location>
</feature>
<protein>
    <submittedName>
        <fullName evidence="11">Glycosyltransferase family 2 protein</fullName>
    </submittedName>
</protein>
<dbReference type="InterPro" id="IPR039528">
    <property type="entry name" value="DPM1-like"/>
</dbReference>
<evidence type="ECO:0000313" key="12">
    <source>
        <dbReference type="Proteomes" id="UP000297453"/>
    </source>
</evidence>
<dbReference type="GO" id="GO:0004582">
    <property type="term" value="F:dolichyl-phosphate beta-D-mannosyltransferase activity"/>
    <property type="evidence" value="ECO:0007669"/>
    <property type="project" value="InterPro"/>
</dbReference>
<dbReference type="Pfam" id="PF04138">
    <property type="entry name" value="GtrA_DPMS_TM"/>
    <property type="match status" value="1"/>
</dbReference>
<evidence type="ECO:0000256" key="6">
    <source>
        <dbReference type="ARBA" id="ARBA00022989"/>
    </source>
</evidence>
<feature type="transmembrane region" description="Helical" evidence="8">
    <location>
        <begin position="315"/>
        <end position="338"/>
    </location>
</feature>
<sequence>MRPKISVLLPTFNEAENIEKCVSSIVKIFKDIEYEVIVIDDNSPDQTWAFVEKMNESNPRIKIMRRMTEKGLSSAIVSGMSSAEGEYFLVMDADLQHDEAILPQMIQKLEEGYDVAVGTRYANGGSTGTWSSLRKFLSVTANKFTKFILPINITDPMSGFFALKREIFFRTGDRINPRGFKILLEILGRMDNDIKIGEVPFHFRNRMHGETKINNSIARSFLVTVLDLRFGKWVSSTFLLYSLVGLSGVAVNLFGFILFESLGVKDLDTGFGLLPVFPSSVFFGIELSIVSNFILNNYFTFYENRYKRWDAIRGFVIFSGVSALGIFVQLGIFELLFYKALPRMDLEPRFEFRLLCDLVAISVAMFTNYFLNSNFTWLDIERRDR</sequence>
<dbReference type="EMBL" id="RQEP01000018">
    <property type="protein sequence ID" value="TGK00934.1"/>
    <property type="molecule type" value="Genomic_DNA"/>
</dbReference>
<dbReference type="CDD" id="cd06442">
    <property type="entry name" value="DPM1_like"/>
    <property type="match status" value="1"/>
</dbReference>
<evidence type="ECO:0000256" key="7">
    <source>
        <dbReference type="ARBA" id="ARBA00023136"/>
    </source>
</evidence>
<dbReference type="GO" id="GO:0035269">
    <property type="term" value="P:protein O-linked glycosylation via mannose"/>
    <property type="evidence" value="ECO:0007669"/>
    <property type="project" value="TreeGrafter"/>
</dbReference>
<evidence type="ECO:0000256" key="8">
    <source>
        <dbReference type="SAM" id="Phobius"/>
    </source>
</evidence>
<evidence type="ECO:0000256" key="3">
    <source>
        <dbReference type="ARBA" id="ARBA00022676"/>
    </source>
</evidence>
<dbReference type="SUPFAM" id="SSF53448">
    <property type="entry name" value="Nucleotide-diphospho-sugar transferases"/>
    <property type="match status" value="1"/>
</dbReference>
<comment type="caution">
    <text evidence="11">The sequence shown here is derived from an EMBL/GenBank/DDBJ whole genome shotgun (WGS) entry which is preliminary data.</text>
</comment>
<comment type="similarity">
    <text evidence="2">Belongs to the glycosyltransferase 2 family.</text>
</comment>